<dbReference type="InterPro" id="IPR009057">
    <property type="entry name" value="Homeodomain-like_sf"/>
</dbReference>
<evidence type="ECO:0000313" key="5">
    <source>
        <dbReference type="Proteomes" id="UP001177160"/>
    </source>
</evidence>
<dbReference type="InterPro" id="IPR001647">
    <property type="entry name" value="HTH_TetR"/>
</dbReference>
<evidence type="ECO:0000259" key="3">
    <source>
        <dbReference type="PROSITE" id="PS50977"/>
    </source>
</evidence>
<dbReference type="InterPro" id="IPR050624">
    <property type="entry name" value="HTH-type_Tx_Regulator"/>
</dbReference>
<reference evidence="4" key="1">
    <citation type="submission" date="2022-09" db="EMBL/GenBank/DDBJ databases">
        <title>Novel Mycoplasma species identified in domestic and wild animals.</title>
        <authorList>
            <person name="Volokhov D.V."/>
            <person name="Furtak V.A."/>
            <person name="Zagorodnyaya T.A."/>
        </authorList>
    </citation>
    <scope>NUCLEOTIDE SEQUENCE</scope>
    <source>
        <strain evidence="4">Oakley</strain>
    </source>
</reference>
<feature type="domain" description="HTH tetR-type" evidence="3">
    <location>
        <begin position="2"/>
        <end position="63"/>
    </location>
</feature>
<keyword evidence="1 2" id="KW-0238">DNA-binding</keyword>
<organism evidence="4 5">
    <name type="scientific">Paracholeplasma manati</name>
    <dbReference type="NCBI Taxonomy" id="591373"/>
    <lineage>
        <taxon>Bacteria</taxon>
        <taxon>Bacillati</taxon>
        <taxon>Mycoplasmatota</taxon>
        <taxon>Mollicutes</taxon>
        <taxon>Acholeplasmatales</taxon>
        <taxon>Acholeplasmataceae</taxon>
        <taxon>Paracholeplasma</taxon>
    </lineage>
</organism>
<name>A0ABT2Y3J2_9MOLU</name>
<gene>
    <name evidence="4" type="ORF">N7548_00460</name>
</gene>
<dbReference type="Gene3D" id="1.10.357.10">
    <property type="entry name" value="Tetracycline Repressor, domain 2"/>
    <property type="match status" value="1"/>
</dbReference>
<protein>
    <submittedName>
        <fullName evidence="4">TetR/AcrR family transcriptional regulator</fullName>
    </submittedName>
</protein>
<proteinExistence type="predicted"/>
<dbReference type="PANTHER" id="PTHR43479">
    <property type="entry name" value="ACREF/ENVCD OPERON REPRESSOR-RELATED"/>
    <property type="match status" value="1"/>
</dbReference>
<evidence type="ECO:0000313" key="4">
    <source>
        <dbReference type="EMBL" id="MCV2231297.1"/>
    </source>
</evidence>
<dbReference type="PROSITE" id="PS50977">
    <property type="entry name" value="HTH_TETR_2"/>
    <property type="match status" value="1"/>
</dbReference>
<dbReference type="RefSeq" id="WP_263607410.1">
    <property type="nucleotide sequence ID" value="NZ_JAOVQM010000001.1"/>
</dbReference>
<dbReference type="Proteomes" id="UP001177160">
    <property type="component" value="Unassembled WGS sequence"/>
</dbReference>
<keyword evidence="5" id="KW-1185">Reference proteome</keyword>
<dbReference type="EMBL" id="JAOVQM010000001">
    <property type="protein sequence ID" value="MCV2231297.1"/>
    <property type="molecule type" value="Genomic_DNA"/>
</dbReference>
<evidence type="ECO:0000256" key="1">
    <source>
        <dbReference type="ARBA" id="ARBA00023125"/>
    </source>
</evidence>
<feature type="DNA-binding region" description="H-T-H motif" evidence="2">
    <location>
        <begin position="26"/>
        <end position="45"/>
    </location>
</feature>
<dbReference type="Pfam" id="PF00440">
    <property type="entry name" value="TetR_N"/>
    <property type="match status" value="1"/>
</dbReference>
<accession>A0ABT2Y3J2</accession>
<evidence type="ECO:0000256" key="2">
    <source>
        <dbReference type="PROSITE-ProRule" id="PRU00335"/>
    </source>
</evidence>
<comment type="caution">
    <text evidence="4">The sequence shown here is derived from an EMBL/GenBank/DDBJ whole genome shotgun (WGS) entry which is preliminary data.</text>
</comment>
<dbReference type="SUPFAM" id="SSF46689">
    <property type="entry name" value="Homeodomain-like"/>
    <property type="match status" value="1"/>
</dbReference>
<dbReference type="PANTHER" id="PTHR43479:SF11">
    <property type="entry name" value="ACREF_ENVCD OPERON REPRESSOR-RELATED"/>
    <property type="match status" value="1"/>
</dbReference>
<sequence length="193" mass="21781">MSQTKDKIIQVLVEHIKQGNNLNDISLSKVAQEAEIGKSTVYEHFKNKEEMISSTYAYLLNKYHGILLEDMPMTTFKASFIAQIKRILCVMSDAKSVMDAIMNTQLEGIPSLNIEHQKLMENIQEQMNIRFTNIMALGIQSKEIVVQTANPYAKHVIQALISGILLQYVKGEMEIDDDGVCELVYAQVIKALS</sequence>